<feature type="non-terminal residue" evidence="1">
    <location>
        <position position="1"/>
    </location>
</feature>
<proteinExistence type="predicted"/>
<feature type="non-terminal residue" evidence="1">
    <location>
        <position position="79"/>
    </location>
</feature>
<dbReference type="AlphaFoldDB" id="A0A382G668"/>
<sequence length="79" mass="8889">VEGFNSLDISKIQELSQNLAFTAGSYILGNVSKVNKKMYKDNTDGNKEVVTEIDLNVHKKLLGIISKYYPDHEVLSEED</sequence>
<organism evidence="1">
    <name type="scientific">marine metagenome</name>
    <dbReference type="NCBI Taxonomy" id="408172"/>
    <lineage>
        <taxon>unclassified sequences</taxon>
        <taxon>metagenomes</taxon>
        <taxon>ecological metagenomes</taxon>
    </lineage>
</organism>
<dbReference type="EMBL" id="UINC01053801">
    <property type="protein sequence ID" value="SVB70770.1"/>
    <property type="molecule type" value="Genomic_DNA"/>
</dbReference>
<reference evidence="1" key="1">
    <citation type="submission" date="2018-05" db="EMBL/GenBank/DDBJ databases">
        <authorList>
            <person name="Lanie J.A."/>
            <person name="Ng W.-L."/>
            <person name="Kazmierczak K.M."/>
            <person name="Andrzejewski T.M."/>
            <person name="Davidsen T.M."/>
            <person name="Wayne K.J."/>
            <person name="Tettelin H."/>
            <person name="Glass J.I."/>
            <person name="Rusch D."/>
            <person name="Podicherti R."/>
            <person name="Tsui H.-C.T."/>
            <person name="Winkler M.E."/>
        </authorList>
    </citation>
    <scope>NUCLEOTIDE SEQUENCE</scope>
</reference>
<evidence type="ECO:0000313" key="1">
    <source>
        <dbReference type="EMBL" id="SVB70770.1"/>
    </source>
</evidence>
<dbReference type="Pfam" id="PF00459">
    <property type="entry name" value="Inositol_P"/>
    <property type="match status" value="1"/>
</dbReference>
<dbReference type="InterPro" id="IPR000760">
    <property type="entry name" value="Inositol_monophosphatase-like"/>
</dbReference>
<name>A0A382G668_9ZZZZ</name>
<protein>
    <submittedName>
        <fullName evidence="1">Uncharacterized protein</fullName>
    </submittedName>
</protein>
<dbReference type="SUPFAM" id="SSF56655">
    <property type="entry name" value="Carbohydrate phosphatase"/>
    <property type="match status" value="1"/>
</dbReference>
<gene>
    <name evidence="1" type="ORF">METZ01_LOCUS223624</name>
</gene>
<accession>A0A382G668</accession>
<dbReference type="Gene3D" id="3.30.540.10">
    <property type="entry name" value="Fructose-1,6-Bisphosphatase, subunit A, domain 1"/>
    <property type="match status" value="1"/>
</dbReference>